<keyword evidence="12" id="KW-1185">Reference proteome</keyword>
<sequence length="549" mass="57175">MAPAGGAGGSSGKGGGDHISVVASGFLRLMASQLAARAVTFGMNLMIARHLSPEAYGLSAVQFYLITTTILLLSREGFRRGCMRVASAAAVSITDRVLAVSWLAIPVGAAVAAAVTAGVLWRSPDADDAYKQAVVLHGVAAVVELLAEPFYIIASTQLRFGLRAGIDTAAMMLRGAVTLALLLQTRMSPAAVFSAAQLAFAGTYFLGYLAFAAALYTQGQLRPQLRRWDGEDWQTFWLSGVFAIQSAEKLVLAEGSKLALVAVESGYNQGVYGLVANLGSLVVRLLLQPFEEVAFTAFSRAGAAAASDPSERTRLGGVLSLMVRGVTLVGLLAAAFGPWYAYTLLRLVYGTRWSETEAPAVLAWYSAYVLLLAVNGITESFVHAVLDSRALSQANAALLFLGATHVAASLALVRAAGAVGLVAADSLNMALRIAYSLWLIRHYFRGASGFSLGQLLPSRGTLAAYAAASAAAAASERALLSAGRGPFMQQAAAHVAAGVTAVGAVAASAWRFERGTVAQIAQLRRSRGSPPAGGGDSNNDPHAQKPKNQ</sequence>
<reference evidence="11 12" key="1">
    <citation type="journal article" date="2013" name="BMC Genomics">
        <title>Reconstruction of the lipid metabolism for the microalga Monoraphidium neglectum from its genome sequence reveals characteristics suitable for biofuel production.</title>
        <authorList>
            <person name="Bogen C."/>
            <person name="Al-Dilaimi A."/>
            <person name="Albersmeier A."/>
            <person name="Wichmann J."/>
            <person name="Grundmann M."/>
            <person name="Rupp O."/>
            <person name="Lauersen K.J."/>
            <person name="Blifernez-Klassen O."/>
            <person name="Kalinowski J."/>
            <person name="Goesmann A."/>
            <person name="Mussgnug J.H."/>
            <person name="Kruse O."/>
        </authorList>
    </citation>
    <scope>NUCLEOTIDE SEQUENCE [LARGE SCALE GENOMIC DNA]</scope>
    <source>
        <strain evidence="11 12">SAG 48.87</strain>
    </source>
</reference>
<keyword evidence="5" id="KW-0256">Endoplasmic reticulum</keyword>
<feature type="transmembrane region" description="Helical" evidence="9">
    <location>
        <begin position="195"/>
        <end position="217"/>
    </location>
</feature>
<comment type="similarity">
    <text evidence="3 9">Belongs to the RFT1 family.</text>
</comment>
<evidence type="ECO:0000256" key="5">
    <source>
        <dbReference type="ARBA" id="ARBA00022824"/>
    </source>
</evidence>
<comment type="caution">
    <text evidence="9">Lacks conserved residue(s) required for the propagation of feature annotation.</text>
</comment>
<dbReference type="GO" id="GO:0006488">
    <property type="term" value="P:dolichol-linked oligosaccharide biosynthetic process"/>
    <property type="evidence" value="ECO:0007669"/>
    <property type="project" value="InterPro"/>
</dbReference>
<dbReference type="GO" id="GO:0005789">
    <property type="term" value="C:endoplasmic reticulum membrane"/>
    <property type="evidence" value="ECO:0007669"/>
    <property type="project" value="UniProtKB-SubCell"/>
</dbReference>
<dbReference type="KEGG" id="mng:MNEG_1205"/>
<evidence type="ECO:0000256" key="4">
    <source>
        <dbReference type="ARBA" id="ARBA00022692"/>
    </source>
</evidence>
<protein>
    <recommendedName>
        <fullName evidence="9">Protein RFT1 homolog</fullName>
    </recommendedName>
</protein>
<dbReference type="Pfam" id="PF04506">
    <property type="entry name" value="Rft-1"/>
    <property type="match status" value="1"/>
</dbReference>
<evidence type="ECO:0000256" key="2">
    <source>
        <dbReference type="ARBA" id="ARBA00004922"/>
    </source>
</evidence>
<evidence type="ECO:0000313" key="12">
    <source>
        <dbReference type="Proteomes" id="UP000054498"/>
    </source>
</evidence>
<feature type="transmembrane region" description="Helical" evidence="9">
    <location>
        <begin position="362"/>
        <end position="382"/>
    </location>
</feature>
<evidence type="ECO:0000256" key="8">
    <source>
        <dbReference type="ARBA" id="ARBA00045912"/>
    </source>
</evidence>
<comment type="function">
    <text evidence="8 9">Intramembrane glycolipid transporter that operates in the biosynthetic pathway of dolichol-linked oligosaccharides, the glycan precursors employed in protein asparagine (N)-glycosylation. The sequential addition of sugars to dolichol pyrophosphate produces dolichol-linked oligosaccharides containing fourteen sugars, including two GlcNAcs, nine mannoses and three glucoses. Once assembled, the oligosaccharide is transferred from the lipid to nascent proteins by oligosaccharyltransferases. The assembly of dolichol-linked oligosaccharides begins on the cytosolic side of the endoplasmic reticulum membrane and finishes in its lumen. RFT1 could mediate the translocation of the cytosolically oriented intermediate DolPP-GlcNAc2Man5, produced by ALG11, into the ER lumen where dolichol-linked oligosaccharides assembly continues. However, the intramembrane lipid transporter activity could not be confirmed in vitro.</text>
</comment>
<dbReference type="EMBL" id="KK100335">
    <property type="protein sequence ID" value="KIZ06740.1"/>
    <property type="molecule type" value="Genomic_DNA"/>
</dbReference>
<feature type="transmembrane region" description="Helical" evidence="9">
    <location>
        <begin position="321"/>
        <end position="342"/>
    </location>
</feature>
<dbReference type="PANTHER" id="PTHR13117:SF5">
    <property type="entry name" value="PROTEIN RFT1 HOMOLOG"/>
    <property type="match status" value="1"/>
</dbReference>
<organism evidence="11 12">
    <name type="scientific">Monoraphidium neglectum</name>
    <dbReference type="NCBI Taxonomy" id="145388"/>
    <lineage>
        <taxon>Eukaryota</taxon>
        <taxon>Viridiplantae</taxon>
        <taxon>Chlorophyta</taxon>
        <taxon>core chlorophytes</taxon>
        <taxon>Chlorophyceae</taxon>
        <taxon>CS clade</taxon>
        <taxon>Sphaeropleales</taxon>
        <taxon>Selenastraceae</taxon>
        <taxon>Monoraphidium</taxon>
    </lineage>
</organism>
<proteinExistence type="inferred from homology"/>
<evidence type="ECO:0000256" key="3">
    <source>
        <dbReference type="ARBA" id="ARBA00010288"/>
    </source>
</evidence>
<feature type="transmembrane region" description="Helical" evidence="9">
    <location>
        <begin position="133"/>
        <end position="152"/>
    </location>
</feature>
<keyword evidence="7 9" id="KW-0472">Membrane</keyword>
<evidence type="ECO:0000313" key="11">
    <source>
        <dbReference type="EMBL" id="KIZ06740.1"/>
    </source>
</evidence>
<keyword evidence="6 9" id="KW-1133">Transmembrane helix</keyword>
<evidence type="ECO:0000256" key="9">
    <source>
        <dbReference type="RuleBase" id="RU365067"/>
    </source>
</evidence>
<evidence type="ECO:0000256" key="6">
    <source>
        <dbReference type="ARBA" id="ARBA00022989"/>
    </source>
</evidence>
<feature type="transmembrane region" description="Helical" evidence="9">
    <location>
        <begin position="394"/>
        <end position="413"/>
    </location>
</feature>
<feature type="transmembrane region" description="Helical" evidence="9">
    <location>
        <begin position="164"/>
        <end position="183"/>
    </location>
</feature>
<name>A0A0D2MW20_9CHLO</name>
<evidence type="ECO:0000256" key="1">
    <source>
        <dbReference type="ARBA" id="ARBA00004477"/>
    </source>
</evidence>
<dbReference type="Proteomes" id="UP000054498">
    <property type="component" value="Unassembled WGS sequence"/>
</dbReference>
<comment type="subcellular location">
    <subcellularLocation>
        <location evidence="1 9">Endoplasmic reticulum membrane</location>
        <topology evidence="1 9">Multi-pass membrane protein</topology>
    </subcellularLocation>
</comment>
<evidence type="ECO:0000256" key="7">
    <source>
        <dbReference type="ARBA" id="ARBA00023136"/>
    </source>
</evidence>
<dbReference type="AlphaFoldDB" id="A0A0D2MW20"/>
<evidence type="ECO:0000256" key="10">
    <source>
        <dbReference type="SAM" id="MobiDB-lite"/>
    </source>
</evidence>
<keyword evidence="4 9" id="KW-0812">Transmembrane</keyword>
<comment type="pathway">
    <text evidence="2">Protein modification; protein glycosylation.</text>
</comment>
<feature type="transmembrane region" description="Helical" evidence="9">
    <location>
        <begin position="97"/>
        <end position="121"/>
    </location>
</feature>
<accession>A0A0D2MW20</accession>
<gene>
    <name evidence="11" type="ORF">MNEG_1205</name>
</gene>
<dbReference type="PANTHER" id="PTHR13117">
    <property type="entry name" value="ENDOPLASMIC RETICULUM MULTISPAN TRANSMEMBRANE PROTEIN-RELATED"/>
    <property type="match status" value="1"/>
</dbReference>
<dbReference type="GO" id="GO:0034203">
    <property type="term" value="P:glycolipid translocation"/>
    <property type="evidence" value="ECO:0007669"/>
    <property type="project" value="TreeGrafter"/>
</dbReference>
<dbReference type="InterPro" id="IPR007594">
    <property type="entry name" value="RFT1"/>
</dbReference>
<dbReference type="STRING" id="145388.A0A0D2MW20"/>
<feature type="region of interest" description="Disordered" evidence="10">
    <location>
        <begin position="523"/>
        <end position="549"/>
    </location>
</feature>
<dbReference type="RefSeq" id="XP_013905759.1">
    <property type="nucleotide sequence ID" value="XM_014050305.1"/>
</dbReference>
<feature type="transmembrane region" description="Helical" evidence="9">
    <location>
        <begin position="55"/>
        <end position="74"/>
    </location>
</feature>
<dbReference type="OrthoDB" id="9979195at2759"/>
<dbReference type="GeneID" id="25729373"/>